<dbReference type="AlphaFoldDB" id="A0A7W7RHR3"/>
<keyword evidence="1" id="KW-1133">Transmembrane helix</keyword>
<proteinExistence type="predicted"/>
<evidence type="ECO:0000256" key="1">
    <source>
        <dbReference type="SAM" id="Phobius"/>
    </source>
</evidence>
<sequence>MMTTRLRAPQHRVSPRAVPMWTLSHTVSSILITAVLIAAVWGVVAAGWSWVPAWLLERAWWIPVLYAGYALVKTVVAPRWRYRVHRWEVTADVVYTRTGWLSRAWQLVPVGRIQTVDTTQGWLERMFRLATLRVQTASYAGSSTIEGLDAAEAQRISEELALRVGDVGDDAT</sequence>
<keyword evidence="1" id="KW-0812">Transmembrane</keyword>
<dbReference type="Proteomes" id="UP000523007">
    <property type="component" value="Unassembled WGS sequence"/>
</dbReference>
<evidence type="ECO:0000259" key="2">
    <source>
        <dbReference type="Pfam" id="PF03703"/>
    </source>
</evidence>
<name>A0A7W7RHR3_9ACTN</name>
<keyword evidence="4" id="KW-1185">Reference proteome</keyword>
<comment type="caution">
    <text evidence="3">The sequence shown here is derived from an EMBL/GenBank/DDBJ whole genome shotgun (WGS) entry which is preliminary data.</text>
</comment>
<dbReference type="Pfam" id="PF03703">
    <property type="entry name" value="bPH_2"/>
    <property type="match status" value="1"/>
</dbReference>
<gene>
    <name evidence="3" type="ORF">F4561_003034</name>
</gene>
<protein>
    <recommendedName>
        <fullName evidence="2">YdbS-like PH domain-containing protein</fullName>
    </recommendedName>
</protein>
<keyword evidence="1" id="KW-0472">Membrane</keyword>
<accession>A0A7W7RHR3</accession>
<evidence type="ECO:0000313" key="4">
    <source>
        <dbReference type="Proteomes" id="UP000523007"/>
    </source>
</evidence>
<dbReference type="PANTHER" id="PTHR34473:SF3">
    <property type="entry name" value="TRANSMEMBRANE PROTEIN-RELATED"/>
    <property type="match status" value="1"/>
</dbReference>
<feature type="domain" description="YdbS-like PH" evidence="2">
    <location>
        <begin position="82"/>
        <end position="159"/>
    </location>
</feature>
<dbReference type="PANTHER" id="PTHR34473">
    <property type="entry name" value="UPF0699 TRANSMEMBRANE PROTEIN YDBS"/>
    <property type="match status" value="1"/>
</dbReference>
<feature type="transmembrane region" description="Helical" evidence="1">
    <location>
        <begin position="60"/>
        <end position="76"/>
    </location>
</feature>
<feature type="transmembrane region" description="Helical" evidence="1">
    <location>
        <begin position="21"/>
        <end position="48"/>
    </location>
</feature>
<dbReference type="InterPro" id="IPR005182">
    <property type="entry name" value="YdbS-like_PH"/>
</dbReference>
<organism evidence="3 4">
    <name type="scientific">Lipingzhangella halophila</name>
    <dbReference type="NCBI Taxonomy" id="1783352"/>
    <lineage>
        <taxon>Bacteria</taxon>
        <taxon>Bacillati</taxon>
        <taxon>Actinomycetota</taxon>
        <taxon>Actinomycetes</taxon>
        <taxon>Streptosporangiales</taxon>
        <taxon>Nocardiopsidaceae</taxon>
        <taxon>Lipingzhangella</taxon>
    </lineage>
</organism>
<reference evidence="3 4" key="1">
    <citation type="submission" date="2020-08" db="EMBL/GenBank/DDBJ databases">
        <title>Sequencing the genomes of 1000 actinobacteria strains.</title>
        <authorList>
            <person name="Klenk H.-P."/>
        </authorList>
    </citation>
    <scope>NUCLEOTIDE SEQUENCE [LARGE SCALE GENOMIC DNA]</scope>
    <source>
        <strain evidence="3 4">DSM 102030</strain>
    </source>
</reference>
<dbReference type="EMBL" id="JACHJT010000001">
    <property type="protein sequence ID" value="MBB4932214.1"/>
    <property type="molecule type" value="Genomic_DNA"/>
</dbReference>
<evidence type="ECO:0000313" key="3">
    <source>
        <dbReference type="EMBL" id="MBB4932214.1"/>
    </source>
</evidence>